<dbReference type="PROSITE" id="PS51375">
    <property type="entry name" value="PPR"/>
    <property type="match status" value="1"/>
</dbReference>
<dbReference type="OrthoDB" id="185373at2759"/>
<keyword evidence="5" id="KW-1185">Reference proteome</keyword>
<dbReference type="AlphaFoldDB" id="A0A1J7JWD7"/>
<dbReference type="STRING" id="1408157.A0A1J7JWD7"/>
<dbReference type="InParanoid" id="A0A1J7JWD7"/>
<feature type="compositionally biased region" description="Basic residues" evidence="3">
    <location>
        <begin position="364"/>
        <end position="374"/>
    </location>
</feature>
<dbReference type="Gene3D" id="1.25.40.10">
    <property type="entry name" value="Tetratricopeptide repeat domain"/>
    <property type="match status" value="1"/>
</dbReference>
<dbReference type="NCBIfam" id="TIGR00756">
    <property type="entry name" value="PPR"/>
    <property type="match status" value="1"/>
</dbReference>
<dbReference type="Pfam" id="PF13041">
    <property type="entry name" value="PPR_2"/>
    <property type="match status" value="1"/>
</dbReference>
<organism evidence="4 5">
    <name type="scientific">Coniochaeta ligniaria NRRL 30616</name>
    <dbReference type="NCBI Taxonomy" id="1408157"/>
    <lineage>
        <taxon>Eukaryota</taxon>
        <taxon>Fungi</taxon>
        <taxon>Dikarya</taxon>
        <taxon>Ascomycota</taxon>
        <taxon>Pezizomycotina</taxon>
        <taxon>Sordariomycetes</taxon>
        <taxon>Sordariomycetidae</taxon>
        <taxon>Coniochaetales</taxon>
        <taxon>Coniochaetaceae</taxon>
        <taxon>Coniochaeta</taxon>
    </lineage>
</organism>
<dbReference type="InterPro" id="IPR002885">
    <property type="entry name" value="PPR_rpt"/>
</dbReference>
<dbReference type="InterPro" id="IPR051222">
    <property type="entry name" value="PPR/CCM1_RNA-binding"/>
</dbReference>
<dbReference type="Proteomes" id="UP000182658">
    <property type="component" value="Unassembled WGS sequence"/>
</dbReference>
<reference evidence="4 5" key="1">
    <citation type="submission" date="2016-10" db="EMBL/GenBank/DDBJ databases">
        <title>Draft genome sequence of Coniochaeta ligniaria NRRL30616, a lignocellulolytic fungus for bioabatement of inhibitors in plant biomass hydrolysates.</title>
        <authorList>
            <consortium name="DOE Joint Genome Institute"/>
            <person name="Jimenez D.J."/>
            <person name="Hector R.E."/>
            <person name="Riley R."/>
            <person name="Sun H."/>
            <person name="Grigoriev I.V."/>
            <person name="Van Elsas J.D."/>
            <person name="Nichols N.N."/>
        </authorList>
    </citation>
    <scope>NUCLEOTIDE SEQUENCE [LARGE SCALE GENOMIC DNA]</scope>
    <source>
        <strain evidence="4 5">NRRL 30616</strain>
    </source>
</reference>
<keyword evidence="1" id="KW-0677">Repeat</keyword>
<dbReference type="InterPro" id="IPR011990">
    <property type="entry name" value="TPR-like_helical_dom_sf"/>
</dbReference>
<evidence type="ECO:0000313" key="5">
    <source>
        <dbReference type="Proteomes" id="UP000182658"/>
    </source>
</evidence>
<protein>
    <recommendedName>
        <fullName evidence="6">Pentatricopeptide repeat protein</fullName>
    </recommendedName>
</protein>
<dbReference type="EMBL" id="KV875094">
    <property type="protein sequence ID" value="OIW33716.1"/>
    <property type="molecule type" value="Genomic_DNA"/>
</dbReference>
<proteinExistence type="predicted"/>
<feature type="region of interest" description="Disordered" evidence="3">
    <location>
        <begin position="247"/>
        <end position="271"/>
    </location>
</feature>
<feature type="region of interest" description="Disordered" evidence="3">
    <location>
        <begin position="49"/>
        <end position="68"/>
    </location>
</feature>
<feature type="repeat" description="PPR" evidence="2">
    <location>
        <begin position="121"/>
        <end position="155"/>
    </location>
</feature>
<dbReference type="Pfam" id="PF13812">
    <property type="entry name" value="PPR_3"/>
    <property type="match status" value="1"/>
</dbReference>
<dbReference type="PANTHER" id="PTHR47942">
    <property type="entry name" value="TETRATRICOPEPTIDE REPEAT (TPR)-LIKE SUPERFAMILY PROTEIN-RELATED"/>
    <property type="match status" value="1"/>
</dbReference>
<gene>
    <name evidence="4" type="ORF">CONLIGDRAFT_666970</name>
</gene>
<evidence type="ECO:0000256" key="1">
    <source>
        <dbReference type="ARBA" id="ARBA00022737"/>
    </source>
</evidence>
<sequence length="640" mass="72895">MFICRACCRRALSSTLVTHPIPSRLCSASQATNAFRSLDSSRNLATAAATTPNAALPRENEATSVSTTNSRDKAIRWKVKKHLEFLDNNYKIAEHVERTLEREDYDEALLLVREATRKGDVTVSWNHLIGYLMRKQRLHAAVKLYNEMKKRDQMPNAQTYTILFRGFANSDHPTLAVSEAVRIYHTMMTSKRLQPNVIHMNAVLEVCGRAGDMDSLFSIVSTADEKLRSPDNRTYTIILNSLRPKIPTHRLPRRKPEEEEDEAEPDAERDPAVAADMAVINQAKAIWEEVITRWRKAKIIIDERLVCAMGRLLRHGGREENDEILDLVEQTMDIPRQDKVSASLPSQERPQPSEEADRPTQVIRKIKEHGRNGPKPRPVGYAVPGNNTLSLILESLRATRKTTLGPRYWDLFVNEYKVRPDKENYASYLRLLRVGHNSTKTADIIQEIPPAMLTPKTFRIGLSCCVRDNLNKHAFANATRVFRAMKALRVPDPMAMRLYLQATRANFRPVTANLSEVDGKFALGRQIAIALDNMWEPFGTLTRSFSFSSIVTCSPEEAWQRSSNEQMEAMAVAKRMVAAMDFVVTEEAADARVIKQLRTRRNILNRYVVMYNDRIHKMENKIKSLERVDVDEGASESRVI</sequence>
<name>A0A1J7JWD7_9PEZI</name>
<evidence type="ECO:0000313" key="4">
    <source>
        <dbReference type="EMBL" id="OIW33716.1"/>
    </source>
</evidence>
<evidence type="ECO:0000256" key="3">
    <source>
        <dbReference type="SAM" id="MobiDB-lite"/>
    </source>
</evidence>
<accession>A0A1J7JWD7</accession>
<dbReference type="PANTHER" id="PTHR47942:SF105">
    <property type="entry name" value="ATPASE EXPRESSION PROTEIN 3"/>
    <property type="match status" value="1"/>
</dbReference>
<evidence type="ECO:0008006" key="6">
    <source>
        <dbReference type="Google" id="ProtNLM"/>
    </source>
</evidence>
<evidence type="ECO:0000256" key="2">
    <source>
        <dbReference type="PROSITE-ProRule" id="PRU00708"/>
    </source>
</evidence>
<feature type="region of interest" description="Disordered" evidence="3">
    <location>
        <begin position="339"/>
        <end position="381"/>
    </location>
</feature>